<keyword evidence="2" id="KW-0479">Metal-binding</keyword>
<evidence type="ECO:0000313" key="3">
    <source>
        <dbReference type="EMBL" id="HEC56887.1"/>
    </source>
</evidence>
<keyword evidence="2" id="KW-0460">Magnesium</keyword>
<dbReference type="NCBIfam" id="TIGR00055">
    <property type="entry name" value="uppS"/>
    <property type="match status" value="1"/>
</dbReference>
<comment type="caution">
    <text evidence="4">The sequence shown here is derived from an EMBL/GenBank/DDBJ whole genome shotgun (WGS) entry which is preliminary data.</text>
</comment>
<dbReference type="PANTHER" id="PTHR10291:SF43">
    <property type="entry name" value="DEHYDRODOLICHYL DIPHOSPHATE SYNTHASE COMPLEX SUBUNIT DHDDS"/>
    <property type="match status" value="1"/>
</dbReference>
<dbReference type="STRING" id="1839936.SBU_000064"/>
<dbReference type="Proteomes" id="UP000885936">
    <property type="component" value="Unassembled WGS sequence"/>
</dbReference>
<feature type="binding site" evidence="2">
    <location>
        <position position="91"/>
    </location>
    <ligand>
        <name>substrate</name>
    </ligand>
</feature>
<evidence type="ECO:0000313" key="4">
    <source>
        <dbReference type="EMBL" id="OFV66771.1"/>
    </source>
</evidence>
<feature type="active site" description="Proton acceptor" evidence="2">
    <location>
        <position position="88"/>
    </location>
</feature>
<name>A0A1F2P7X5_9EURY</name>
<evidence type="ECO:0000313" key="5">
    <source>
        <dbReference type="Proteomes" id="UP000185779"/>
    </source>
</evidence>
<reference evidence="3" key="2">
    <citation type="journal article" date="2020" name="mSystems">
        <title>Genome- and Community-Level Interaction Insights into Carbon Utilization and Element Cycling Functions of Hydrothermarchaeota in Hydrothermal Sediment.</title>
        <authorList>
            <person name="Zhou Z."/>
            <person name="Liu Y."/>
            <person name="Xu W."/>
            <person name="Pan J."/>
            <person name="Luo Z.H."/>
            <person name="Li M."/>
        </authorList>
    </citation>
    <scope>NUCLEOTIDE SEQUENCE [LARGE SCALE GENOMIC DNA]</scope>
    <source>
        <strain evidence="3">HyVt-386</strain>
    </source>
</reference>
<gene>
    <name evidence="2 3" type="primary">uppS</name>
    <name evidence="3" type="ORF">ENI32_03255</name>
    <name evidence="4" type="ORF">SBU_000064</name>
</gene>
<organism evidence="4 5">
    <name type="scientific">Candidatus Syntropharchaeum butanivorans</name>
    <dbReference type="NCBI Taxonomy" id="1839936"/>
    <lineage>
        <taxon>Archaea</taxon>
        <taxon>Methanobacteriati</taxon>
        <taxon>Methanobacteriota</taxon>
        <taxon>Stenosarchaea group</taxon>
        <taxon>Methanomicrobia</taxon>
        <taxon>Methanosarcinales</taxon>
        <taxon>ANME-2 cluster</taxon>
        <taxon>Candidatus Syntropharchaeum</taxon>
    </lineage>
</organism>
<dbReference type="EMBL" id="DRIE01000051">
    <property type="protein sequence ID" value="HEC56887.1"/>
    <property type="molecule type" value="Genomic_DNA"/>
</dbReference>
<feature type="binding site" evidence="2">
    <location>
        <begin position="85"/>
        <end position="87"/>
    </location>
    <ligand>
        <name>substrate</name>
    </ligand>
</feature>
<dbReference type="CDD" id="cd00475">
    <property type="entry name" value="Cis_IPPS"/>
    <property type="match status" value="1"/>
</dbReference>
<comment type="function">
    <text evidence="2">Catalyzes the sequential condensation of isopentenyl diphosphate (IPP) with geranylgeranyl diphosphate (GGPP) to yield (2Z,6Z,10Z,14Z,18Z,22Z,26Z,30E,34E,38E)-undecaprenyl diphosphate (tritrans,heptacis-UPP). It is probably the precursor of glycosyl carrier lipids.</text>
</comment>
<dbReference type="Gene3D" id="3.40.1180.10">
    <property type="entry name" value="Decaprenyl diphosphate synthase-like"/>
    <property type="match status" value="1"/>
</dbReference>
<feature type="binding site" evidence="2">
    <location>
        <position position="89"/>
    </location>
    <ligand>
        <name>substrate</name>
    </ligand>
</feature>
<comment type="similarity">
    <text evidence="2">Belongs to the UPP synthase family.</text>
</comment>
<dbReference type="InterPro" id="IPR036424">
    <property type="entry name" value="UPP_synth-like_sf"/>
</dbReference>
<feature type="active site" evidence="2">
    <location>
        <position position="40"/>
    </location>
</feature>
<dbReference type="InterPro" id="IPR001441">
    <property type="entry name" value="UPP_synth-like"/>
</dbReference>
<dbReference type="Proteomes" id="UP000185779">
    <property type="component" value="Unassembled WGS sequence"/>
</dbReference>
<feature type="binding site" evidence="2">
    <location>
        <begin position="214"/>
        <end position="216"/>
    </location>
    <ligand>
        <name>substrate</name>
    </ligand>
</feature>
<feature type="binding site" evidence="2">
    <location>
        <position position="57"/>
    </location>
    <ligand>
        <name>substrate</name>
    </ligand>
</feature>
<dbReference type="HAMAP" id="MF_01139">
    <property type="entry name" value="ISPT"/>
    <property type="match status" value="1"/>
</dbReference>
<dbReference type="AlphaFoldDB" id="A0A1F2P7X5"/>
<comment type="subunit">
    <text evidence="2">Homodimer.</text>
</comment>
<protein>
    <recommendedName>
        <fullName evidence="2">Tritrans,polycis-undecaprenyl-diphosphate synthase (geranylgeranyl-diphosphate specific)</fullName>
        <ecNumber evidence="2">2.5.1.89</ecNumber>
    </recommendedName>
    <alternativeName>
        <fullName evidence="2">Undecaprenyl diphosphate synthase</fullName>
        <shortName evidence="2">UDS</shortName>
    </alternativeName>
    <alternativeName>
        <fullName evidence="2">Undecaprenyl pyrophosphate synthase</fullName>
        <shortName evidence="2">UPP synthase</shortName>
    </alternativeName>
</protein>
<dbReference type="SUPFAM" id="SSF64005">
    <property type="entry name" value="Undecaprenyl diphosphate synthase"/>
    <property type="match status" value="1"/>
</dbReference>
<keyword evidence="1 2" id="KW-0808">Transferase</keyword>
<dbReference type="GO" id="GO:0000287">
    <property type="term" value="F:magnesium ion binding"/>
    <property type="evidence" value="ECO:0007669"/>
    <property type="project" value="UniProtKB-UniRule"/>
</dbReference>
<evidence type="ECO:0000256" key="1">
    <source>
        <dbReference type="ARBA" id="ARBA00022679"/>
    </source>
</evidence>
<accession>A0A1F2P7X5</accession>
<feature type="binding site" evidence="2">
    <location>
        <position position="40"/>
    </location>
    <ligand>
        <name>Mg(2+)</name>
        <dbReference type="ChEBI" id="CHEBI:18420"/>
    </ligand>
</feature>
<comment type="caution">
    <text evidence="2">Lacks conserved residue(s) required for the propagation of feature annotation.</text>
</comment>
<dbReference type="Pfam" id="PF01255">
    <property type="entry name" value="Prenyltransf"/>
    <property type="match status" value="1"/>
</dbReference>
<comment type="cofactor">
    <cofactor evidence="2">
        <name>Mg(2+)</name>
        <dbReference type="ChEBI" id="CHEBI:18420"/>
    </cofactor>
    <text evidence="2">Binds 2 magnesium ions per subunit.</text>
</comment>
<feature type="binding site" evidence="2">
    <location>
        <begin position="41"/>
        <end position="44"/>
    </location>
    <ligand>
        <name>substrate</name>
    </ligand>
</feature>
<evidence type="ECO:0000256" key="2">
    <source>
        <dbReference type="HAMAP-Rule" id="MF_01139"/>
    </source>
</evidence>
<keyword evidence="5" id="KW-1185">Reference proteome</keyword>
<dbReference type="EC" id="2.5.1.89" evidence="2"/>
<dbReference type="GO" id="GO:0016094">
    <property type="term" value="P:polyprenol biosynthetic process"/>
    <property type="evidence" value="ECO:0007669"/>
    <property type="project" value="TreeGrafter"/>
</dbReference>
<proteinExistence type="inferred from homology"/>
<feature type="binding site" evidence="2">
    <location>
        <position position="227"/>
    </location>
    <ligand>
        <name>Mg(2+)</name>
        <dbReference type="ChEBI" id="CHEBI:18420"/>
    </ligand>
</feature>
<dbReference type="GO" id="GO:0045547">
    <property type="term" value="F:ditrans,polycis-polyprenyl diphosphate synthase [(2E,6E)-farnesyl diphosphate specific] activity"/>
    <property type="evidence" value="ECO:0007669"/>
    <property type="project" value="TreeGrafter"/>
</dbReference>
<dbReference type="EMBL" id="LYOR01000001">
    <property type="protein sequence ID" value="OFV66771.1"/>
    <property type="molecule type" value="Genomic_DNA"/>
</dbReference>
<sequence>MRLPKVGDCLKKLVYGRYEKALEKEVLSSRIPAHIAVIMDGNRRYASKIGEVSYRGHFYGAKVVENVLEWSLELGISQLTLYAFSIENFERNDREKAEIFRLIGKKLDELRKDERIHKNRVRISVIGDIHLLPTSLQEAVKRAEEATAGYDGMQLNIALAYSGRREIVCALRKMAEEVKRGGLSPESITEETLSEFLYQNKNVDHMIRTGGEIRTSNFLPWQASGSECTASFIMPLWPELRRIDFLRAIRTYQRCEAEKDPEDLSS</sequence>
<comment type="catalytic activity">
    <reaction evidence="2">
        <text>geranylgeranyl diphosphate + 7 isopentenyl diphosphate = tri-trans,hepta-cis-undecaprenyl diphosphate + 7 diphosphate</text>
        <dbReference type="Rhea" id="RHEA:27622"/>
        <dbReference type="ChEBI" id="CHEBI:33019"/>
        <dbReference type="ChEBI" id="CHEBI:57533"/>
        <dbReference type="ChEBI" id="CHEBI:60388"/>
        <dbReference type="ChEBI" id="CHEBI:128769"/>
        <dbReference type="EC" id="2.5.1.89"/>
    </reaction>
</comment>
<dbReference type="PANTHER" id="PTHR10291">
    <property type="entry name" value="DEHYDRODOLICHYL DIPHOSPHATE SYNTHASE FAMILY MEMBER"/>
    <property type="match status" value="1"/>
</dbReference>
<dbReference type="PATRIC" id="fig|1839936.3.peg.64"/>
<reference evidence="4 5" key="1">
    <citation type="submission" date="2016-05" db="EMBL/GenBank/DDBJ databases">
        <title>Microbial consortia oxidize butane by reversing methanogenesis.</title>
        <authorList>
            <person name="Laso-Perez R."/>
            <person name="Richter M."/>
            <person name="Wegener G."/>
            <person name="Musat F."/>
        </authorList>
    </citation>
    <scope>NUCLEOTIDE SEQUENCE [LARGE SCALE GENOMIC DNA]</scope>
    <source>
        <strain evidence="4">BOX1</strain>
    </source>
</reference>
<feature type="binding site" evidence="2">
    <location>
        <position position="208"/>
    </location>
    <ligand>
        <name>substrate</name>
    </ligand>
</feature>